<accession>A0ACC6KZV3</accession>
<sequence length="95" mass="10860">MADKSRRKQIRDELRLKAQQEFEAGLPMSREKFKSLFDYLDVALAKEGCNDDHALTVWFLNSIGIDEVGDVIGWLIDNGGYCDCETLANVEEQFE</sequence>
<evidence type="ECO:0000313" key="1">
    <source>
        <dbReference type="EMBL" id="MDR6784608.1"/>
    </source>
</evidence>
<keyword evidence="2" id="KW-1185">Reference proteome</keyword>
<proteinExistence type="predicted"/>
<evidence type="ECO:0000313" key="2">
    <source>
        <dbReference type="Proteomes" id="UP001246858"/>
    </source>
</evidence>
<comment type="caution">
    <text evidence="1">The sequence shown here is derived from an EMBL/GenBank/DDBJ whole genome shotgun (WGS) entry which is preliminary data.</text>
</comment>
<reference evidence="1" key="1">
    <citation type="submission" date="2023-07" db="EMBL/GenBank/DDBJ databases">
        <title>Sorghum-associated microbial communities from plants grown in Nebraska, USA.</title>
        <authorList>
            <person name="Schachtman D."/>
        </authorList>
    </citation>
    <scope>NUCLEOTIDE SEQUENCE</scope>
    <source>
        <strain evidence="1">2697</strain>
    </source>
</reference>
<organism evidence="1 2">
    <name type="scientific">Pedobacter africanus</name>
    <dbReference type="NCBI Taxonomy" id="151894"/>
    <lineage>
        <taxon>Bacteria</taxon>
        <taxon>Pseudomonadati</taxon>
        <taxon>Bacteroidota</taxon>
        <taxon>Sphingobacteriia</taxon>
        <taxon>Sphingobacteriales</taxon>
        <taxon>Sphingobacteriaceae</taxon>
        <taxon>Pedobacter</taxon>
    </lineage>
</organism>
<protein>
    <submittedName>
        <fullName evidence="1">Uncharacterized protein</fullName>
    </submittedName>
</protein>
<dbReference type="Proteomes" id="UP001246858">
    <property type="component" value="Unassembled WGS sequence"/>
</dbReference>
<name>A0ACC6KZV3_9SPHI</name>
<gene>
    <name evidence="1" type="ORF">J2X78_003182</name>
</gene>
<dbReference type="EMBL" id="JAVDTF010000003">
    <property type="protein sequence ID" value="MDR6784608.1"/>
    <property type="molecule type" value="Genomic_DNA"/>
</dbReference>